<dbReference type="RefSeq" id="WP_106761677.1">
    <property type="nucleotide sequence ID" value="NZ_PXNP01000021.1"/>
</dbReference>
<evidence type="ECO:0000256" key="1">
    <source>
        <dbReference type="SAM" id="Phobius"/>
    </source>
</evidence>
<keyword evidence="1" id="KW-0812">Transmembrane</keyword>
<dbReference type="EMBL" id="PXNP01000021">
    <property type="protein sequence ID" value="PSF11786.1"/>
    <property type="molecule type" value="Genomic_DNA"/>
</dbReference>
<dbReference type="AlphaFoldDB" id="A0A2T1KNS8"/>
<keyword evidence="1" id="KW-1133">Transmembrane helix</keyword>
<protein>
    <submittedName>
        <fullName evidence="2">Uncharacterized protein</fullName>
    </submittedName>
</protein>
<sequence>MKTKVYLSIFASLILAVLVSALGGSFGEALAEHVNKQTAELALDGRSISDLSREEANALMRDPEFGDRLVAAKKEVTDEYWWYFGANFAIQILLILVICLVCGKFVIHTVTKHARP</sequence>
<evidence type="ECO:0000313" key="3">
    <source>
        <dbReference type="Proteomes" id="UP000239866"/>
    </source>
</evidence>
<comment type="caution">
    <text evidence="2">The sequence shown here is derived from an EMBL/GenBank/DDBJ whole genome shotgun (WGS) entry which is preliminary data.</text>
</comment>
<organism evidence="2 3">
    <name type="scientific">Marinobacter fuscus</name>
    <dbReference type="NCBI Taxonomy" id="2109942"/>
    <lineage>
        <taxon>Bacteria</taxon>
        <taxon>Pseudomonadati</taxon>
        <taxon>Pseudomonadota</taxon>
        <taxon>Gammaproteobacteria</taxon>
        <taxon>Pseudomonadales</taxon>
        <taxon>Marinobacteraceae</taxon>
        <taxon>Marinobacter</taxon>
    </lineage>
</organism>
<feature type="transmembrane region" description="Helical" evidence="1">
    <location>
        <begin position="80"/>
        <end position="107"/>
    </location>
</feature>
<dbReference type="OrthoDB" id="6369151at2"/>
<evidence type="ECO:0000313" key="2">
    <source>
        <dbReference type="EMBL" id="PSF11786.1"/>
    </source>
</evidence>
<reference evidence="2 3" key="1">
    <citation type="submission" date="2018-03" db="EMBL/GenBank/DDBJ databases">
        <title>Marinobacter brunus sp. nov., a marine bacterium of Gamma-proteobacteria isolated from the surface seawater of the South China Sea.</title>
        <authorList>
            <person name="Cheng H."/>
            <person name="Wu Y.-H."/>
            <person name="Xamxidin M."/>
            <person name="Xu X.-W."/>
        </authorList>
    </citation>
    <scope>NUCLEOTIDE SEQUENCE [LARGE SCALE GENOMIC DNA]</scope>
    <source>
        <strain evidence="2 3">NH169-3</strain>
    </source>
</reference>
<gene>
    <name evidence="2" type="ORF">C7H09_05875</name>
</gene>
<accession>A0A2T1KNS8</accession>
<name>A0A2T1KNS8_9GAMM</name>
<dbReference type="Proteomes" id="UP000239866">
    <property type="component" value="Unassembled WGS sequence"/>
</dbReference>
<keyword evidence="3" id="KW-1185">Reference proteome</keyword>
<proteinExistence type="predicted"/>
<keyword evidence="1" id="KW-0472">Membrane</keyword>